<sequence>MSRLLFVLLLSFYILSCNNGDQSNENNYGKKTLFTKLSPEETGVSFINEIEDTKEFNVFKYRNFYNGGGVAIGDINNDGLPDIFFTANMKKNRLFLNKGNFKFEDITDKAGVGGKKPWDTGVLLVDINGDSFLDIYVSNAGNMAGDNHDNDLYINNGDLTFTERAKEYNLAESGFSTHAAFFDYDKDGDLDAYLLNNSNVPVSSLGYAADRNKKASDWENIPKQFRGIGHLLLRNDNGKFVDVSEEAGIYRSLIAFGLGIVVCDINEDTYPDIYVSNDFYERDYLYINQKNGTFSEEIKNWTSHLSLSAMGVDIADINNDGLNDIFVTEMMPETDQRAKGTMEFENYDVFKLKQSRDFYQQYIQNTLQLNNGNNTFSEVSYYSGVARTDWSWAGLIFDMDNDGYKDIYVTNGIAHDLTDIDFVDFLANEVIRSMVLTGDKDEVLSVINKMPVTPLENYAFKNNKDLTFSNVAKEWGLGIPSFSNGCAYGDLDNDGDLDLVVNNVNMESFIFRNESRQMLNNNYLQFQFKGAGANTFAVGTSVKLFFKDETMVQELTPSRGFQSSIDYTITFGLGQRDTIDSIAVRWPDNKITTLTDVKANQRLVLSQQEGNEWKPSNKKYTSQPLFIEENKNTFEAHSEDDFDDFDQEGLVTKLLSKEGPALAVADINNDGNDDIFIGGGKGQSGQVYLHQGSGKLKLLQSNCFSDDAEYEDTAASFFDADGDGDLDLAVGTGGNIGQEKGTYMTRLYLNDGKAGFVRSREALPSAKTNISVIAPHDFDGDGDVDLFIGSRNTPGIYGINPQHVFLLNSGNGTFVEATERYAYDLKDAGMVTDAKWIDIDGDKKKDLITISEWGAPLVLKNSGRRLSRWGCSLDSLYGWWKVIESSDLDNDGDEDLILGNAGLNIPYVASQTNPMKLWVNDFDENGTIEQIMTSHYNKGDYPVHMRREVTSQMPGLKKQNLKASDYAKRTVQELFNAKLVNNSVVRMVNVSESVIAVNEGNGKFLIKKLPDRVQWSCVSSISCADINNDGFTDLVMGGNNFDFKPQFSRQDASYGHVLLGNGKLDFDWKNYIESGFFVREQIRHLKTFTDKKGSRYLFAAINSEKPRVFKYNKQ</sequence>
<dbReference type="PANTHER" id="PTHR16026">
    <property type="entry name" value="CARTILAGE ACIDIC PROTEIN 1"/>
    <property type="match status" value="1"/>
</dbReference>
<evidence type="ECO:0000256" key="2">
    <source>
        <dbReference type="SAM" id="SignalP"/>
    </source>
</evidence>
<evidence type="ECO:0000313" key="4">
    <source>
        <dbReference type="EMBL" id="MBT1703482.1"/>
    </source>
</evidence>
<keyword evidence="5" id="KW-1185">Reference proteome</keyword>
<accession>A0ABS5VPX3</accession>
<dbReference type="InterPro" id="IPR028994">
    <property type="entry name" value="Integrin_alpha_N"/>
</dbReference>
<proteinExistence type="predicted"/>
<keyword evidence="1 2" id="KW-0732">Signal</keyword>
<evidence type="ECO:0000259" key="3">
    <source>
        <dbReference type="Pfam" id="PF07593"/>
    </source>
</evidence>
<feature type="signal peptide" evidence="2">
    <location>
        <begin position="1"/>
        <end position="19"/>
    </location>
</feature>
<dbReference type="InterPro" id="IPR011519">
    <property type="entry name" value="UnbV_ASPIC"/>
</dbReference>
<evidence type="ECO:0000256" key="1">
    <source>
        <dbReference type="ARBA" id="ARBA00022729"/>
    </source>
</evidence>
<reference evidence="4 5" key="1">
    <citation type="submission" date="2021-05" db="EMBL/GenBank/DDBJ databases">
        <title>A Polyphasic approach of four new species of the genus Ohtaekwangia: Ohtaekwangia histidinii sp. nov., Ohtaekwangia cretensis sp. nov., Ohtaekwangia indiensis sp. nov., Ohtaekwangia reichenbachii sp. nov. from diverse environment.</title>
        <authorList>
            <person name="Octaviana S."/>
        </authorList>
    </citation>
    <scope>NUCLEOTIDE SEQUENCE [LARGE SCALE GENOMIC DNA]</scope>
    <source>
        <strain evidence="4 5">PWU20</strain>
    </source>
</reference>
<protein>
    <submittedName>
        <fullName evidence="4">VCBS repeat-containing protein</fullName>
    </submittedName>
</protein>
<dbReference type="Pfam" id="PF07593">
    <property type="entry name" value="UnbV_ASPIC"/>
    <property type="match status" value="1"/>
</dbReference>
<feature type="chain" id="PRO_5046115622" evidence="2">
    <location>
        <begin position="20"/>
        <end position="1114"/>
    </location>
</feature>
<dbReference type="InterPro" id="IPR027039">
    <property type="entry name" value="Crtac1"/>
</dbReference>
<dbReference type="EMBL" id="JAHESD010000015">
    <property type="protein sequence ID" value="MBT1703482.1"/>
    <property type="molecule type" value="Genomic_DNA"/>
</dbReference>
<name>A0ABS5VPX3_9BACT</name>
<dbReference type="Proteomes" id="UP000772618">
    <property type="component" value="Unassembled WGS sequence"/>
</dbReference>
<evidence type="ECO:0000313" key="5">
    <source>
        <dbReference type="Proteomes" id="UP000772618"/>
    </source>
</evidence>
<comment type="caution">
    <text evidence="4">The sequence shown here is derived from an EMBL/GenBank/DDBJ whole genome shotgun (WGS) entry which is preliminary data.</text>
</comment>
<feature type="domain" description="ASPIC/UnbV" evidence="3">
    <location>
        <begin position="537"/>
        <end position="603"/>
    </location>
</feature>
<gene>
    <name evidence="4" type="ORF">KK060_09340</name>
</gene>
<organism evidence="4 5">
    <name type="scientific">Chryseosolibacter indicus</name>
    <dbReference type="NCBI Taxonomy" id="2782351"/>
    <lineage>
        <taxon>Bacteria</taxon>
        <taxon>Pseudomonadati</taxon>
        <taxon>Bacteroidota</taxon>
        <taxon>Cytophagia</taxon>
        <taxon>Cytophagales</taxon>
        <taxon>Chryseotaleaceae</taxon>
        <taxon>Chryseosolibacter</taxon>
    </lineage>
</organism>
<dbReference type="PANTHER" id="PTHR16026:SF0">
    <property type="entry name" value="CARTILAGE ACIDIC PROTEIN 1"/>
    <property type="match status" value="1"/>
</dbReference>
<dbReference type="SUPFAM" id="SSF69318">
    <property type="entry name" value="Integrin alpha N-terminal domain"/>
    <property type="match status" value="3"/>
</dbReference>
<dbReference type="Gene3D" id="2.130.10.130">
    <property type="entry name" value="Integrin alpha, N-terminal"/>
    <property type="match status" value="3"/>
</dbReference>
<dbReference type="Pfam" id="PF13517">
    <property type="entry name" value="FG-GAP_3"/>
    <property type="match status" value="4"/>
</dbReference>
<dbReference type="InterPro" id="IPR013517">
    <property type="entry name" value="FG-GAP"/>
</dbReference>
<dbReference type="RefSeq" id="WP_254153443.1">
    <property type="nucleotide sequence ID" value="NZ_JAHESD010000015.1"/>
</dbReference>